<dbReference type="Proteomes" id="UP001152798">
    <property type="component" value="Chromosome 7"/>
</dbReference>
<evidence type="ECO:0000256" key="1">
    <source>
        <dbReference type="SAM" id="Phobius"/>
    </source>
</evidence>
<evidence type="ECO:0000313" key="3">
    <source>
        <dbReference type="Proteomes" id="UP001152798"/>
    </source>
</evidence>
<keyword evidence="1" id="KW-0812">Transmembrane</keyword>
<dbReference type="AlphaFoldDB" id="A0A9P0HU93"/>
<feature type="transmembrane region" description="Helical" evidence="1">
    <location>
        <begin position="46"/>
        <end position="66"/>
    </location>
</feature>
<keyword evidence="1" id="KW-1133">Transmembrane helix</keyword>
<keyword evidence="3" id="KW-1185">Reference proteome</keyword>
<dbReference type="EMBL" id="OV725083">
    <property type="protein sequence ID" value="CAH1407828.1"/>
    <property type="molecule type" value="Genomic_DNA"/>
</dbReference>
<name>A0A9P0HU93_NEZVI</name>
<accession>A0A9P0HU93</accession>
<sequence length="82" mass="10062">MLVLLSKYIDSMLNKNENLYFQEVKQKKYRILYYSNNHSILSTMFLGPYLIFRTFYFLFLINYYSFATSKQISLPKIYRMIK</sequence>
<keyword evidence="1" id="KW-0472">Membrane</keyword>
<reference evidence="2" key="1">
    <citation type="submission" date="2022-01" db="EMBL/GenBank/DDBJ databases">
        <authorList>
            <person name="King R."/>
        </authorList>
    </citation>
    <scope>NUCLEOTIDE SEQUENCE</scope>
</reference>
<organism evidence="2 3">
    <name type="scientific">Nezara viridula</name>
    <name type="common">Southern green stink bug</name>
    <name type="synonym">Cimex viridulus</name>
    <dbReference type="NCBI Taxonomy" id="85310"/>
    <lineage>
        <taxon>Eukaryota</taxon>
        <taxon>Metazoa</taxon>
        <taxon>Ecdysozoa</taxon>
        <taxon>Arthropoda</taxon>
        <taxon>Hexapoda</taxon>
        <taxon>Insecta</taxon>
        <taxon>Pterygota</taxon>
        <taxon>Neoptera</taxon>
        <taxon>Paraneoptera</taxon>
        <taxon>Hemiptera</taxon>
        <taxon>Heteroptera</taxon>
        <taxon>Panheteroptera</taxon>
        <taxon>Pentatomomorpha</taxon>
        <taxon>Pentatomoidea</taxon>
        <taxon>Pentatomidae</taxon>
        <taxon>Pentatominae</taxon>
        <taxon>Nezara</taxon>
    </lineage>
</organism>
<gene>
    <name evidence="2" type="ORF">NEZAVI_LOCUS15461</name>
</gene>
<evidence type="ECO:0000313" key="2">
    <source>
        <dbReference type="EMBL" id="CAH1407828.1"/>
    </source>
</evidence>
<protein>
    <submittedName>
        <fullName evidence="2">Uncharacterized protein</fullName>
    </submittedName>
</protein>
<proteinExistence type="predicted"/>